<keyword evidence="1" id="KW-1133">Transmembrane helix</keyword>
<evidence type="ECO:0000313" key="2">
    <source>
        <dbReference type="EMBL" id="KRY01066.1"/>
    </source>
</evidence>
<dbReference type="EMBL" id="JYDU01000005">
    <property type="protein sequence ID" value="KRY01066.1"/>
    <property type="molecule type" value="Genomic_DNA"/>
</dbReference>
<accession>A0A0V0YMT6</accession>
<dbReference type="Proteomes" id="UP000054815">
    <property type="component" value="Unassembled WGS sequence"/>
</dbReference>
<sequence>MGRWCICWTKRSTVTTEWPGQQTITPAFFVFIRQLKIQHLASIVSLSVFSYIFYFQCLYGKEIQ</sequence>
<evidence type="ECO:0000256" key="1">
    <source>
        <dbReference type="SAM" id="Phobius"/>
    </source>
</evidence>
<reference evidence="2 3" key="1">
    <citation type="submission" date="2015-01" db="EMBL/GenBank/DDBJ databases">
        <title>Evolution of Trichinella species and genotypes.</title>
        <authorList>
            <person name="Korhonen P.K."/>
            <person name="Edoardo P."/>
            <person name="Giuseppe L.R."/>
            <person name="Gasser R.B."/>
        </authorList>
    </citation>
    <scope>NUCLEOTIDE SEQUENCE [LARGE SCALE GENOMIC DNA]</scope>
    <source>
        <strain evidence="2">ISS141</strain>
    </source>
</reference>
<organism evidence="2 3">
    <name type="scientific">Trichinella pseudospiralis</name>
    <name type="common">Parasitic roundworm</name>
    <dbReference type="NCBI Taxonomy" id="6337"/>
    <lineage>
        <taxon>Eukaryota</taxon>
        <taxon>Metazoa</taxon>
        <taxon>Ecdysozoa</taxon>
        <taxon>Nematoda</taxon>
        <taxon>Enoplea</taxon>
        <taxon>Dorylaimia</taxon>
        <taxon>Trichinellida</taxon>
        <taxon>Trichinellidae</taxon>
        <taxon>Trichinella</taxon>
    </lineage>
</organism>
<dbReference type="AlphaFoldDB" id="A0A0V0YMT6"/>
<name>A0A0V0YMT6_TRIPS</name>
<gene>
    <name evidence="2" type="ORF">T4E_9807</name>
</gene>
<keyword evidence="1" id="KW-0812">Transmembrane</keyword>
<proteinExistence type="predicted"/>
<evidence type="ECO:0000313" key="3">
    <source>
        <dbReference type="Proteomes" id="UP000054815"/>
    </source>
</evidence>
<protein>
    <submittedName>
        <fullName evidence="2">Uncharacterized protein</fullName>
    </submittedName>
</protein>
<feature type="transmembrane region" description="Helical" evidence="1">
    <location>
        <begin position="37"/>
        <end position="59"/>
    </location>
</feature>
<comment type="caution">
    <text evidence="2">The sequence shown here is derived from an EMBL/GenBank/DDBJ whole genome shotgun (WGS) entry which is preliminary data.</text>
</comment>
<keyword evidence="1" id="KW-0472">Membrane</keyword>